<name>A0A0L0NYZ1_CANAR</name>
<dbReference type="AlphaFoldDB" id="A0A0L0NYZ1"/>
<dbReference type="Proteomes" id="UP000037122">
    <property type="component" value="Unassembled WGS sequence"/>
</dbReference>
<organism evidence="1 2">
    <name type="scientific">Candidozyma auris</name>
    <name type="common">Yeast</name>
    <name type="synonym">Candida auris</name>
    <dbReference type="NCBI Taxonomy" id="498019"/>
    <lineage>
        <taxon>Eukaryota</taxon>
        <taxon>Fungi</taxon>
        <taxon>Dikarya</taxon>
        <taxon>Ascomycota</taxon>
        <taxon>Saccharomycotina</taxon>
        <taxon>Pichiomycetes</taxon>
        <taxon>Metschnikowiaceae</taxon>
        <taxon>Candidozyma</taxon>
    </lineage>
</organism>
<comment type="caution">
    <text evidence="1">The sequence shown here is derived from an EMBL/GenBank/DDBJ whole genome shotgun (WGS) entry which is preliminary data.</text>
</comment>
<reference evidence="2" key="1">
    <citation type="journal article" date="2015" name="BMC Genomics">
        <title>Draft genome of a commonly misdiagnosed multidrug resistant pathogen Candida auris.</title>
        <authorList>
            <person name="Chatterjee S."/>
            <person name="Alampalli S.V."/>
            <person name="Nageshan R.K."/>
            <person name="Chettiar S.T."/>
            <person name="Joshi S."/>
            <person name="Tatu U.S."/>
        </authorList>
    </citation>
    <scope>NUCLEOTIDE SEQUENCE [LARGE SCALE GENOMIC DNA]</scope>
    <source>
        <strain evidence="2">6684</strain>
    </source>
</reference>
<sequence>MQCAERQMFTISPVWQQAREMNRNGKKKLGMCKSRIRKNGPGEQA</sequence>
<evidence type="ECO:0000313" key="2">
    <source>
        <dbReference type="Proteomes" id="UP000037122"/>
    </source>
</evidence>
<gene>
    <name evidence="1" type="ORF">QG37_03518</name>
</gene>
<accession>A0A0L0NYZ1</accession>
<proteinExistence type="predicted"/>
<dbReference type="EMBL" id="LGST01000023">
    <property type="protein sequence ID" value="KND99386.1"/>
    <property type="molecule type" value="Genomic_DNA"/>
</dbReference>
<dbReference type="VEuPathDB" id="FungiDB:QG37_03518"/>
<evidence type="ECO:0000313" key="1">
    <source>
        <dbReference type="EMBL" id="KND99386.1"/>
    </source>
</evidence>
<protein>
    <submittedName>
        <fullName evidence="1">Uncharacterized protein</fullName>
    </submittedName>
</protein>